<dbReference type="InterPro" id="IPR050309">
    <property type="entry name" value="Type-B_Carboxylest/Lipase"/>
</dbReference>
<evidence type="ECO:0000256" key="2">
    <source>
        <dbReference type="ARBA" id="ARBA00022801"/>
    </source>
</evidence>
<dbReference type="EC" id="3.1.1.-" evidence="3"/>
<keyword evidence="6" id="KW-1185">Reference proteome</keyword>
<dbReference type="AlphaFoldDB" id="A0A177TYK1"/>
<dbReference type="ESTHER" id="9basi-a0a177tyk1">
    <property type="family name" value="Fungal_carboxylesterase_lipase"/>
</dbReference>
<comment type="similarity">
    <text evidence="1 3">Belongs to the type-B carboxylesterase/lipase family.</text>
</comment>
<dbReference type="GO" id="GO:0016787">
    <property type="term" value="F:hydrolase activity"/>
    <property type="evidence" value="ECO:0007669"/>
    <property type="project" value="UniProtKB-KW"/>
</dbReference>
<protein>
    <recommendedName>
        <fullName evidence="3">Carboxylic ester hydrolase</fullName>
        <ecNumber evidence="3">3.1.1.-</ecNumber>
    </recommendedName>
</protein>
<accession>A0A177TYK1</accession>
<organism evidence="5 6">
    <name type="scientific">Tilletia indica</name>
    <dbReference type="NCBI Taxonomy" id="43049"/>
    <lineage>
        <taxon>Eukaryota</taxon>
        <taxon>Fungi</taxon>
        <taxon>Dikarya</taxon>
        <taxon>Basidiomycota</taxon>
        <taxon>Ustilaginomycotina</taxon>
        <taxon>Exobasidiomycetes</taxon>
        <taxon>Tilletiales</taxon>
        <taxon>Tilletiaceae</taxon>
        <taxon>Tilletia</taxon>
    </lineage>
</organism>
<evidence type="ECO:0000313" key="6">
    <source>
        <dbReference type="Proteomes" id="UP000077521"/>
    </source>
</evidence>
<dbReference type="InterPro" id="IPR002018">
    <property type="entry name" value="CarbesteraseB"/>
</dbReference>
<dbReference type="Pfam" id="PF00135">
    <property type="entry name" value="COesterase"/>
    <property type="match status" value="1"/>
</dbReference>
<gene>
    <name evidence="5" type="ORF">A4X13_0g5155</name>
</gene>
<dbReference type="OrthoDB" id="408631at2759"/>
<feature type="signal peptide" evidence="3">
    <location>
        <begin position="1"/>
        <end position="20"/>
    </location>
</feature>
<dbReference type="InterPro" id="IPR029058">
    <property type="entry name" value="AB_hydrolase_fold"/>
</dbReference>
<feature type="domain" description="Carboxylesterase type B" evidence="4">
    <location>
        <begin position="88"/>
        <end position="637"/>
    </location>
</feature>
<sequence>MLPRLCFLLQVCALASCVLGTPTPHVPLPCGSSGPPGRCNPHPGPKGPPIHPPGLPKRLLEWLVRRPVLRDDLAPANNISGPSVNFTDPRIDIKQGSVIGYTECVDDVAISSFLGIPYAQPTTGQKRFTKPEAVPEGNEVIEAKAYGRICWQVVAKNYPQEMMDEDCLTINVMAPADAHLRKKKLPVMVWHHGGGFTTGASTYHNGSRLVAESVKLGAPAIWVNFNYRINAFGFLSSSQVLAAAQRGEAGLNLGLYDARLALRWVQENICKFGGDPQRVMIFGQSAGAYAVASQLLANGGDKEGLFQSAIMHSGSPGAGSALSPTHPRIEATFKNLTQMVNCPDDETSLQCLRETDQALLGNVSAIIAQNFNDYPLLGYWPWQPVQDAAVDGYWFSEQPTNLVNKGQYAYVPMITGDCADEGTFFAAHDLQNASAFDGWFRRIALADVSTDPEQQSRVDGLLERLYELVPDDVTQGSPYFNAPTNVSKGITNVSDPFYQPETNQYKRAARMFSTWRYEAARRKFLRLFVGAHPGTPAWTYRFAQLDLQINAAIGTAHGSEIVYILGNTSTINSKGLYTPLSKLMQRAWISFANYHDPTALGQLDWPQYTESGREMIQFKGLNVTLIRDDYQEEALAFMKSDEMSSILSS</sequence>
<dbReference type="InterPro" id="IPR019826">
    <property type="entry name" value="Carboxylesterase_B_AS"/>
</dbReference>
<keyword evidence="3" id="KW-0732">Signal</keyword>
<feature type="chain" id="PRO_5035981486" description="Carboxylic ester hydrolase" evidence="3">
    <location>
        <begin position="21"/>
        <end position="649"/>
    </location>
</feature>
<dbReference type="PANTHER" id="PTHR11559">
    <property type="entry name" value="CARBOXYLESTERASE"/>
    <property type="match status" value="1"/>
</dbReference>
<evidence type="ECO:0000256" key="1">
    <source>
        <dbReference type="ARBA" id="ARBA00005964"/>
    </source>
</evidence>
<evidence type="ECO:0000313" key="5">
    <source>
        <dbReference type="EMBL" id="KAE8249589.1"/>
    </source>
</evidence>
<dbReference type="PROSITE" id="PS51257">
    <property type="entry name" value="PROKAR_LIPOPROTEIN"/>
    <property type="match status" value="1"/>
</dbReference>
<dbReference type="PROSITE" id="PS00122">
    <property type="entry name" value="CARBOXYLESTERASE_B_1"/>
    <property type="match status" value="1"/>
</dbReference>
<dbReference type="Gene3D" id="3.40.50.1820">
    <property type="entry name" value="alpha/beta hydrolase"/>
    <property type="match status" value="1"/>
</dbReference>
<dbReference type="Proteomes" id="UP000077521">
    <property type="component" value="Unassembled WGS sequence"/>
</dbReference>
<dbReference type="SUPFAM" id="SSF53474">
    <property type="entry name" value="alpha/beta-Hydrolases"/>
    <property type="match status" value="1"/>
</dbReference>
<reference evidence="5" key="1">
    <citation type="submission" date="2016-04" db="EMBL/GenBank/DDBJ databases">
        <authorList>
            <person name="Nguyen H.D."/>
            <person name="Samba Siva P."/>
            <person name="Cullis J."/>
            <person name="Levesque C.A."/>
            <person name="Hambleton S."/>
        </authorList>
    </citation>
    <scope>NUCLEOTIDE SEQUENCE</scope>
    <source>
        <strain evidence="5">DAOMC 236416</strain>
    </source>
</reference>
<dbReference type="EMBL" id="LWDF02000379">
    <property type="protein sequence ID" value="KAE8249589.1"/>
    <property type="molecule type" value="Genomic_DNA"/>
</dbReference>
<proteinExistence type="inferred from homology"/>
<evidence type="ECO:0000259" key="4">
    <source>
        <dbReference type="Pfam" id="PF00135"/>
    </source>
</evidence>
<reference evidence="5" key="2">
    <citation type="journal article" date="2019" name="IMA Fungus">
        <title>Genome sequencing and comparison of five Tilletia species to identify candidate genes for the detection of regulated species infecting wheat.</title>
        <authorList>
            <person name="Nguyen H.D.T."/>
            <person name="Sultana T."/>
            <person name="Kesanakurti P."/>
            <person name="Hambleton S."/>
        </authorList>
    </citation>
    <scope>NUCLEOTIDE SEQUENCE</scope>
    <source>
        <strain evidence="5">DAOMC 236416</strain>
    </source>
</reference>
<comment type="caution">
    <text evidence="5">The sequence shown here is derived from an EMBL/GenBank/DDBJ whole genome shotgun (WGS) entry which is preliminary data.</text>
</comment>
<name>A0A177TYK1_9BASI</name>
<keyword evidence="2 3" id="KW-0378">Hydrolase</keyword>
<evidence type="ECO:0000256" key="3">
    <source>
        <dbReference type="RuleBase" id="RU361235"/>
    </source>
</evidence>